<keyword evidence="7" id="KW-0963">Cytoplasm</keyword>
<feature type="binding site" evidence="7">
    <location>
        <position position="256"/>
    </location>
    <ligand>
        <name>NADPH</name>
        <dbReference type="ChEBI" id="CHEBI:57783"/>
    </ligand>
</feature>
<keyword evidence="2 7" id="KW-0444">Lipid biosynthesis</keyword>
<evidence type="ECO:0000256" key="1">
    <source>
        <dbReference type="ARBA" id="ARBA00011009"/>
    </source>
</evidence>
<dbReference type="GO" id="GO:0005829">
    <property type="term" value="C:cytosol"/>
    <property type="evidence" value="ECO:0007669"/>
    <property type="project" value="TreeGrafter"/>
</dbReference>
<evidence type="ECO:0000313" key="17">
    <source>
        <dbReference type="Proteomes" id="UP000033731"/>
    </source>
</evidence>
<comment type="catalytic activity">
    <reaction evidence="7 12">
        <text>sn-glycerol 3-phosphate + NADP(+) = dihydroxyacetone phosphate + NADPH + H(+)</text>
        <dbReference type="Rhea" id="RHEA:11096"/>
        <dbReference type="ChEBI" id="CHEBI:15378"/>
        <dbReference type="ChEBI" id="CHEBI:57597"/>
        <dbReference type="ChEBI" id="CHEBI:57642"/>
        <dbReference type="ChEBI" id="CHEBI:57783"/>
        <dbReference type="ChEBI" id="CHEBI:58349"/>
        <dbReference type="EC" id="1.1.1.94"/>
    </reaction>
</comment>
<feature type="binding site" evidence="7">
    <location>
        <position position="137"/>
    </location>
    <ligand>
        <name>sn-glycerol 3-phosphate</name>
        <dbReference type="ChEBI" id="CHEBI:57597"/>
    </ligand>
</feature>
<feature type="binding site" evidence="7">
    <location>
        <position position="192"/>
    </location>
    <ligand>
        <name>sn-glycerol 3-phosphate</name>
        <dbReference type="ChEBI" id="CHEBI:57597"/>
    </ligand>
</feature>
<dbReference type="SUPFAM" id="SSF51735">
    <property type="entry name" value="NAD(P)-binding Rossmann-fold domains"/>
    <property type="match status" value="1"/>
</dbReference>
<feature type="binding site" evidence="10">
    <location>
        <begin position="11"/>
        <end position="16"/>
    </location>
    <ligand>
        <name>NAD(+)</name>
        <dbReference type="ChEBI" id="CHEBI:57540"/>
    </ligand>
</feature>
<dbReference type="SUPFAM" id="SSF48179">
    <property type="entry name" value="6-phosphogluconate dehydrogenase C-terminal domain-like"/>
    <property type="match status" value="1"/>
</dbReference>
<comment type="pathway">
    <text evidence="7">Membrane lipid metabolism; glycerophospholipid metabolism.</text>
</comment>
<dbReference type="Pfam" id="PF01210">
    <property type="entry name" value="NAD_Gly3P_dh_N"/>
    <property type="match status" value="1"/>
</dbReference>
<dbReference type="AlphaFoldDB" id="A0A094Z2V0"/>
<organism evidence="15 17">
    <name type="scientific">Candidatus Liberibacter solanacearum</name>
    <dbReference type="NCBI Taxonomy" id="556287"/>
    <lineage>
        <taxon>Bacteria</taxon>
        <taxon>Pseudomonadati</taxon>
        <taxon>Pseudomonadota</taxon>
        <taxon>Alphaproteobacteria</taxon>
        <taxon>Hyphomicrobiales</taxon>
        <taxon>Rhizobiaceae</taxon>
        <taxon>Liberibacter</taxon>
    </lineage>
</organism>
<dbReference type="PROSITE" id="PS00957">
    <property type="entry name" value="NAD_G3PDH"/>
    <property type="match status" value="1"/>
</dbReference>
<dbReference type="PANTHER" id="PTHR11728">
    <property type="entry name" value="GLYCEROL-3-PHOSPHATE DEHYDROGENASE"/>
    <property type="match status" value="1"/>
</dbReference>
<dbReference type="EC" id="1.1.1.94" evidence="7"/>
<protein>
    <recommendedName>
        <fullName evidence="7">Glycerol-3-phosphate dehydrogenase [NAD(P)+]</fullName>
        <ecNumber evidence="7">1.1.1.94</ecNumber>
    </recommendedName>
    <alternativeName>
        <fullName evidence="7">NAD(P)(+)-dependent glycerol-3-phosphate dehydrogenase</fullName>
    </alternativeName>
    <alternativeName>
        <fullName evidence="7">NAD(P)H-dependent dihydroxyacetone-phosphate reductase</fullName>
    </alternativeName>
</protein>
<feature type="binding site" evidence="10">
    <location>
        <position position="141"/>
    </location>
    <ligand>
        <name>NAD(+)</name>
        <dbReference type="ChEBI" id="CHEBI:57540"/>
    </ligand>
</feature>
<evidence type="ECO:0000256" key="11">
    <source>
        <dbReference type="RuleBase" id="RU000437"/>
    </source>
</evidence>
<evidence type="ECO:0000313" key="18">
    <source>
        <dbReference type="Proteomes" id="UP000236895"/>
    </source>
</evidence>
<keyword evidence="3 7" id="KW-0560">Oxidoreductase</keyword>
<dbReference type="Pfam" id="PF07479">
    <property type="entry name" value="NAD_Gly3P_dh_C"/>
    <property type="match status" value="1"/>
</dbReference>
<evidence type="ECO:0000256" key="9">
    <source>
        <dbReference type="PIRSR" id="PIRSR000114-2"/>
    </source>
</evidence>
<dbReference type="Gene3D" id="3.40.50.720">
    <property type="entry name" value="NAD(P)-binding Rossmann-like Domain"/>
    <property type="match status" value="1"/>
</dbReference>
<comment type="caution">
    <text evidence="7">Lacks conserved residue(s) required for the propagation of feature annotation.</text>
</comment>
<feature type="binding site" evidence="7">
    <location>
        <position position="141"/>
    </location>
    <ligand>
        <name>NADPH</name>
        <dbReference type="ChEBI" id="CHEBI:57783"/>
    </ligand>
</feature>
<dbReference type="InterPro" id="IPR011128">
    <property type="entry name" value="G3P_DH_NAD-dep_N"/>
</dbReference>
<feature type="binding site" evidence="7">
    <location>
        <position position="256"/>
    </location>
    <ligand>
        <name>sn-glycerol 3-phosphate</name>
        <dbReference type="ChEBI" id="CHEBI:57597"/>
    </ligand>
</feature>
<feature type="binding site" evidence="9">
    <location>
        <position position="109"/>
    </location>
    <ligand>
        <name>substrate</name>
    </ligand>
</feature>
<feature type="binding site" evidence="10">
    <location>
        <position position="276"/>
    </location>
    <ligand>
        <name>NAD(+)</name>
        <dbReference type="ChEBI" id="CHEBI:57540"/>
    </ligand>
</feature>
<comment type="subcellular location">
    <subcellularLocation>
        <location evidence="7">Cytoplasm</location>
    </subcellularLocation>
</comment>
<keyword evidence="6 7" id="KW-1208">Phospholipid metabolism</keyword>
<dbReference type="PIRSF" id="PIRSF000114">
    <property type="entry name" value="Glycerol-3-P_dh"/>
    <property type="match status" value="1"/>
</dbReference>
<dbReference type="PRINTS" id="PR00077">
    <property type="entry name" value="GPDHDRGNASE"/>
</dbReference>
<dbReference type="PATRIC" id="fig|556287.8.peg.121"/>
<comment type="caution">
    <text evidence="15">The sequence shown here is derived from an EMBL/GenBank/DDBJ whole genome shotgun (WGS) entry which is preliminary data.</text>
</comment>
<keyword evidence="7" id="KW-0521">NADP</keyword>
<accession>A0A094Z2V0</accession>
<proteinExistence type="inferred from homology"/>
<feature type="binding site" evidence="9">
    <location>
        <begin position="256"/>
        <end position="257"/>
    </location>
    <ligand>
        <name>substrate</name>
    </ligand>
</feature>
<dbReference type="GO" id="GO:0047952">
    <property type="term" value="F:glycerol-3-phosphate dehydrogenase [NAD(P)+] activity"/>
    <property type="evidence" value="ECO:0007669"/>
    <property type="project" value="UniProtKB-UniRule"/>
</dbReference>
<name>A0A094Z2V0_9HYPH</name>
<dbReference type="InterPro" id="IPR006168">
    <property type="entry name" value="G3P_DH_NAD-dep"/>
</dbReference>
<comment type="similarity">
    <text evidence="1 7 11">Belongs to the NAD-dependent glycerol-3-phosphate dehydrogenase family.</text>
</comment>
<evidence type="ECO:0000259" key="13">
    <source>
        <dbReference type="Pfam" id="PF01210"/>
    </source>
</evidence>
<evidence type="ECO:0000256" key="2">
    <source>
        <dbReference type="ARBA" id="ARBA00022516"/>
    </source>
</evidence>
<dbReference type="InterPro" id="IPR008927">
    <property type="entry name" value="6-PGluconate_DH-like_C_sf"/>
</dbReference>
<comment type="function">
    <text evidence="7">Catalyzes the reduction of the glycolytic intermediate dihydroxyacetone phosphate (DHAP) to sn-glycerol 3-phosphate (G3P), the key precursor for phospholipid synthesis.</text>
</comment>
<dbReference type="UniPathway" id="UPA00940"/>
<feature type="binding site" evidence="7">
    <location>
        <position position="15"/>
    </location>
    <ligand>
        <name>NADPH</name>
        <dbReference type="ChEBI" id="CHEBI:57783"/>
    </ligand>
</feature>
<evidence type="ECO:0000256" key="12">
    <source>
        <dbReference type="RuleBase" id="RU000439"/>
    </source>
</evidence>
<evidence type="ECO:0000256" key="7">
    <source>
        <dbReference type="HAMAP-Rule" id="MF_00394"/>
    </source>
</evidence>
<dbReference type="Proteomes" id="UP000033731">
    <property type="component" value="Unassembled WGS sequence"/>
</dbReference>
<dbReference type="GO" id="GO:0046168">
    <property type="term" value="P:glycerol-3-phosphate catabolic process"/>
    <property type="evidence" value="ECO:0007669"/>
    <property type="project" value="InterPro"/>
</dbReference>
<dbReference type="InterPro" id="IPR013328">
    <property type="entry name" value="6PGD_dom2"/>
</dbReference>
<dbReference type="InterPro" id="IPR036291">
    <property type="entry name" value="NAD(P)-bd_dom_sf"/>
</dbReference>
<feature type="binding site" evidence="7">
    <location>
        <position position="109"/>
    </location>
    <ligand>
        <name>NADPH</name>
        <dbReference type="ChEBI" id="CHEBI:57783"/>
    </ligand>
</feature>
<dbReference type="HAMAP" id="MF_00394">
    <property type="entry name" value="NAD_Glyc3P_dehydrog"/>
    <property type="match status" value="1"/>
</dbReference>
<keyword evidence="4 7" id="KW-0443">Lipid metabolism</keyword>
<evidence type="ECO:0000259" key="14">
    <source>
        <dbReference type="Pfam" id="PF07479"/>
    </source>
</evidence>
<dbReference type="GO" id="GO:0008654">
    <property type="term" value="P:phospholipid biosynthetic process"/>
    <property type="evidence" value="ECO:0007669"/>
    <property type="project" value="UniProtKB-KW"/>
</dbReference>
<dbReference type="GO" id="GO:0046167">
    <property type="term" value="P:glycerol-3-phosphate biosynthetic process"/>
    <property type="evidence" value="ECO:0007669"/>
    <property type="project" value="UniProtKB-UniRule"/>
</dbReference>
<evidence type="ECO:0000256" key="6">
    <source>
        <dbReference type="ARBA" id="ARBA00023264"/>
    </source>
</evidence>
<sequence length="330" mass="35498">MKNYPTIFVIGSGAFGSAISSIIASRGHANVTLLGRQESLIQQLKSTRINAKSLPNIKLSSLLHFSTDYTLLREADIVLFATSSKGYEQALGFYGQWLKDTADVVICSKGFEYYSGMLLSDYSEKVLPSHSISVLSGPGFAIDIARGLPVGVTLASEKIEISRRLSAILSGDSFRVYCSDDRIGVQLGGALKNIIAIASGILKGREYGDSARAMMMVRGLSEIIEVTKAMGGRSDTILGLSGIGDLVLTATSEQSRNFCFGVLLGKGQKYDFKTMKLVEGGIAVSRVINIAIKMGLDLPVFQATSDIIANRITVDEALDIFLDLSSKKKK</sequence>
<dbReference type="RefSeq" id="WP_034442813.1">
    <property type="nucleotide sequence ID" value="NZ_JMTK01000001.1"/>
</dbReference>
<evidence type="ECO:0000256" key="3">
    <source>
        <dbReference type="ARBA" id="ARBA00023002"/>
    </source>
</evidence>
<feature type="active site" description="Proton acceptor" evidence="7 8">
    <location>
        <position position="192"/>
    </location>
</feature>
<keyword evidence="7 10" id="KW-0520">NAD</keyword>
<dbReference type="EMBL" id="JMTK01000001">
    <property type="protein sequence ID" value="KJZ82548.1"/>
    <property type="molecule type" value="Genomic_DNA"/>
</dbReference>
<evidence type="ECO:0000313" key="16">
    <source>
        <dbReference type="EMBL" id="RPD37261.1"/>
    </source>
</evidence>
<gene>
    <name evidence="7" type="primary">gpsA</name>
    <name evidence="16" type="ORF">C0030_003205</name>
    <name evidence="15" type="ORF">DJ66_0156</name>
</gene>
<reference evidence="15 17" key="1">
    <citation type="journal article" date="2015" name="Phytopathology">
        <title>Genomes of Candidatus Liberibacter solanacearum haplotype A from New Zealand and the USA suggest significant genome plasticity in the species.</title>
        <authorList>
            <person name="Thompson S.M."/>
            <person name="Johnson C.P."/>
            <person name="Lu A.Y."/>
            <person name="Frampton R.A."/>
            <person name="Sullivan K.L."/>
            <person name="Fiers M.W."/>
            <person name="Crowhurst R.N."/>
            <person name="Pitman A.R."/>
            <person name="Scott I."/>
            <person name="Gudmestad N.C."/>
            <person name="Smith G.R."/>
        </authorList>
    </citation>
    <scope>NUCLEOTIDE SEQUENCE [LARGE SCALE GENOMIC DNA]</scope>
    <source>
        <strain evidence="15 17">LsoNZ1</strain>
    </source>
</reference>
<evidence type="ECO:0000256" key="8">
    <source>
        <dbReference type="PIRSR" id="PIRSR000114-1"/>
    </source>
</evidence>
<dbReference type="GO" id="GO:0006650">
    <property type="term" value="P:glycerophospholipid metabolic process"/>
    <property type="evidence" value="ECO:0007669"/>
    <property type="project" value="UniProtKB-UniRule"/>
</dbReference>
<comment type="catalytic activity">
    <reaction evidence="7">
        <text>sn-glycerol 3-phosphate + NAD(+) = dihydroxyacetone phosphate + NADH + H(+)</text>
        <dbReference type="Rhea" id="RHEA:11092"/>
        <dbReference type="ChEBI" id="CHEBI:15378"/>
        <dbReference type="ChEBI" id="CHEBI:57540"/>
        <dbReference type="ChEBI" id="CHEBI:57597"/>
        <dbReference type="ChEBI" id="CHEBI:57642"/>
        <dbReference type="ChEBI" id="CHEBI:57945"/>
        <dbReference type="EC" id="1.1.1.94"/>
    </reaction>
</comment>
<feature type="binding site" evidence="10">
    <location>
        <position position="256"/>
    </location>
    <ligand>
        <name>NAD(+)</name>
        <dbReference type="ChEBI" id="CHEBI:57540"/>
    </ligand>
</feature>
<dbReference type="NCBIfam" id="NF000940">
    <property type="entry name" value="PRK00094.1-2"/>
    <property type="match status" value="1"/>
</dbReference>
<dbReference type="Proteomes" id="UP000236895">
    <property type="component" value="Unassembled WGS sequence"/>
</dbReference>
<dbReference type="InterPro" id="IPR006109">
    <property type="entry name" value="G3P_DH_NAD-dep_C"/>
</dbReference>
<feature type="domain" description="Glycerol-3-phosphate dehydrogenase NAD-dependent N-terminal" evidence="13">
    <location>
        <begin position="7"/>
        <end position="160"/>
    </location>
</feature>
<keyword evidence="5 7" id="KW-0594">Phospholipid biosynthesis</keyword>
<reference evidence="16 18" key="2">
    <citation type="submission" date="2018-11" db="EMBL/GenBank/DDBJ databases">
        <title>Genome Analysis of Haplotype D of Candidatus Liberibacter Solanacearum.</title>
        <authorList>
            <person name="Katsir L."/>
            <person name="Ruan Z."/>
            <person name="Santos Garcia D."/>
            <person name="Piasezky A."/>
            <person name="Jiang J."/>
            <person name="Sela N."/>
            <person name="Freilich S."/>
            <person name="Bahar O."/>
        </authorList>
    </citation>
    <scope>NUCLEOTIDE SEQUENCE [LARGE SCALE GENOMIC DNA]</scope>
    <source>
        <strain evidence="18">haplotype D1</strain>
        <strain evidence="16">ISR100</strain>
    </source>
</reference>
<dbReference type="GO" id="GO:0005975">
    <property type="term" value="P:carbohydrate metabolic process"/>
    <property type="evidence" value="ECO:0007669"/>
    <property type="project" value="InterPro"/>
</dbReference>
<evidence type="ECO:0000256" key="4">
    <source>
        <dbReference type="ARBA" id="ARBA00023098"/>
    </source>
</evidence>
<evidence type="ECO:0000256" key="5">
    <source>
        <dbReference type="ARBA" id="ARBA00023209"/>
    </source>
</evidence>
<evidence type="ECO:0000313" key="15">
    <source>
        <dbReference type="EMBL" id="KJZ82548.1"/>
    </source>
</evidence>
<dbReference type="PANTHER" id="PTHR11728:SF1">
    <property type="entry name" value="GLYCEROL-3-PHOSPHATE DEHYDROGENASE [NAD(+)] 2, CHLOROPLASTIC"/>
    <property type="match status" value="1"/>
</dbReference>
<feature type="domain" description="Glycerol-3-phosphate dehydrogenase NAD-dependent C-terminal" evidence="14">
    <location>
        <begin position="181"/>
        <end position="318"/>
    </location>
</feature>
<feature type="binding site" evidence="7">
    <location>
        <position position="36"/>
    </location>
    <ligand>
        <name>NADPH</name>
        <dbReference type="ChEBI" id="CHEBI:57783"/>
    </ligand>
</feature>
<dbReference type="EMBL" id="PKRU02000015">
    <property type="protein sequence ID" value="RPD37261.1"/>
    <property type="molecule type" value="Genomic_DNA"/>
</dbReference>
<feature type="binding site" evidence="7">
    <location>
        <position position="245"/>
    </location>
    <ligand>
        <name>sn-glycerol 3-phosphate</name>
        <dbReference type="ChEBI" id="CHEBI:57597"/>
    </ligand>
</feature>
<feature type="binding site" evidence="7">
    <location>
        <position position="257"/>
    </location>
    <ligand>
        <name>sn-glycerol 3-phosphate</name>
        <dbReference type="ChEBI" id="CHEBI:57597"/>
    </ligand>
</feature>
<keyword evidence="7" id="KW-0547">Nucleotide-binding</keyword>
<dbReference type="NCBIfam" id="NF000942">
    <property type="entry name" value="PRK00094.1-4"/>
    <property type="match status" value="1"/>
</dbReference>
<feature type="binding site" evidence="7">
    <location>
        <position position="255"/>
    </location>
    <ligand>
        <name>sn-glycerol 3-phosphate</name>
        <dbReference type="ChEBI" id="CHEBI:57597"/>
    </ligand>
</feature>
<feature type="binding site" evidence="7">
    <location>
        <position position="278"/>
    </location>
    <ligand>
        <name>NADPH</name>
        <dbReference type="ChEBI" id="CHEBI:57783"/>
    </ligand>
</feature>
<keyword evidence="17" id="KW-1185">Reference proteome</keyword>
<evidence type="ECO:0000256" key="10">
    <source>
        <dbReference type="PIRSR" id="PIRSR000114-3"/>
    </source>
</evidence>
<feature type="binding site" evidence="7">
    <location>
        <position position="279"/>
    </location>
    <ligand>
        <name>NADPH</name>
        <dbReference type="ChEBI" id="CHEBI:57783"/>
    </ligand>
</feature>
<dbReference type="GO" id="GO:0051287">
    <property type="term" value="F:NAD binding"/>
    <property type="evidence" value="ECO:0007669"/>
    <property type="project" value="InterPro"/>
</dbReference>
<dbReference type="Gene3D" id="1.10.1040.10">
    <property type="entry name" value="N-(1-d-carboxylethyl)-l-norvaline Dehydrogenase, domain 2"/>
    <property type="match status" value="1"/>
</dbReference>
<feature type="binding site" evidence="7">
    <location>
        <position position="109"/>
    </location>
    <ligand>
        <name>sn-glycerol 3-phosphate</name>
        <dbReference type="ChEBI" id="CHEBI:57597"/>
    </ligand>
</feature>